<dbReference type="KEGG" id="sgz:C0216_13895"/>
<dbReference type="OrthoDB" id="4258031at2"/>
<feature type="signal peptide" evidence="3">
    <location>
        <begin position="1"/>
        <end position="27"/>
    </location>
</feature>
<evidence type="ECO:0000313" key="4">
    <source>
        <dbReference type="EMBL" id="AXE24402.1"/>
    </source>
</evidence>
<name>A0A344U0I1_9ACTN</name>
<organism evidence="4 5">
    <name type="scientific">Streptomyces globosus</name>
    <dbReference type="NCBI Taxonomy" id="68209"/>
    <lineage>
        <taxon>Bacteria</taxon>
        <taxon>Bacillati</taxon>
        <taxon>Actinomycetota</taxon>
        <taxon>Actinomycetes</taxon>
        <taxon>Kitasatosporales</taxon>
        <taxon>Streptomycetaceae</taxon>
        <taxon>Streptomyces</taxon>
    </lineage>
</organism>
<dbReference type="Proteomes" id="UP000252004">
    <property type="component" value="Chromosome"/>
</dbReference>
<evidence type="ECO:0000256" key="2">
    <source>
        <dbReference type="SAM" id="Phobius"/>
    </source>
</evidence>
<dbReference type="EMBL" id="CP030862">
    <property type="protein sequence ID" value="AXE24402.1"/>
    <property type="molecule type" value="Genomic_DNA"/>
</dbReference>
<feature type="chain" id="PRO_5038537994" evidence="3">
    <location>
        <begin position="28"/>
        <end position="232"/>
    </location>
</feature>
<keyword evidence="3" id="KW-0732">Signal</keyword>
<protein>
    <submittedName>
        <fullName evidence="4">Uncharacterized protein</fullName>
    </submittedName>
</protein>
<dbReference type="AlphaFoldDB" id="A0A344U0I1"/>
<feature type="compositionally biased region" description="Low complexity" evidence="1">
    <location>
        <begin position="162"/>
        <end position="188"/>
    </location>
</feature>
<evidence type="ECO:0000256" key="1">
    <source>
        <dbReference type="SAM" id="MobiDB-lite"/>
    </source>
</evidence>
<keyword evidence="2" id="KW-0472">Membrane</keyword>
<dbReference type="RefSeq" id="WP_114055585.1">
    <property type="nucleotide sequence ID" value="NZ_CP030862.1"/>
</dbReference>
<gene>
    <name evidence="4" type="ORF">C0216_13895</name>
</gene>
<evidence type="ECO:0000256" key="3">
    <source>
        <dbReference type="SAM" id="SignalP"/>
    </source>
</evidence>
<evidence type="ECO:0000313" key="5">
    <source>
        <dbReference type="Proteomes" id="UP000252004"/>
    </source>
</evidence>
<proteinExistence type="predicted"/>
<reference evidence="4 5" key="1">
    <citation type="submission" date="2018-01" db="EMBL/GenBank/DDBJ databases">
        <title>Draft genome Sequence of streptomyces globosus LZH-48.</title>
        <authorList>
            <person name="Ran K."/>
            <person name="Li Z."/>
            <person name="Wei S."/>
            <person name="Dong R."/>
        </authorList>
    </citation>
    <scope>NUCLEOTIDE SEQUENCE [LARGE SCALE GENOMIC DNA]</scope>
    <source>
        <strain evidence="4 5">LZH-48</strain>
    </source>
</reference>
<feature type="transmembrane region" description="Helical" evidence="2">
    <location>
        <begin position="202"/>
        <end position="224"/>
    </location>
</feature>
<keyword evidence="2" id="KW-1133">Transmembrane helix</keyword>
<keyword evidence="2" id="KW-0812">Transmembrane</keyword>
<keyword evidence="5" id="KW-1185">Reference proteome</keyword>
<feature type="region of interest" description="Disordered" evidence="1">
    <location>
        <begin position="131"/>
        <end position="197"/>
    </location>
</feature>
<accession>A0A344U0I1</accession>
<sequence>MRTRRSFPVRSGLGALILSLFLAQAVASPAPARAHGSTLKVVVTGERQGRVATEITWENDGDAVDGAVAGTVDATSADGTRTLGPWKLVRDPGPDRKVWNTAEALPPGTWKVTVRVGYPALGQADAEVSVPVVDPAPSGGPGGTGAPASPDASAGTGGSGGSAAPTAPVPSVAAPGDSPAAAPSASPSDGGGAGTAGDDSSVWWWTTAGVAVIALAGAAVGLLLRRARARRL</sequence>